<reference evidence="7 8" key="1">
    <citation type="submission" date="2018-05" db="EMBL/GenBank/DDBJ databases">
        <title>Salinimonas sp. HMF8227 Genome sequencing and assembly.</title>
        <authorList>
            <person name="Kang H."/>
            <person name="Kang J."/>
            <person name="Cha I."/>
            <person name="Kim H."/>
            <person name="Joh K."/>
        </authorList>
    </citation>
    <scope>NUCLEOTIDE SEQUENCE [LARGE SCALE GENOMIC DNA]</scope>
    <source>
        <strain evidence="7 8">HMF8227</strain>
    </source>
</reference>
<dbReference type="InterPro" id="IPR003154">
    <property type="entry name" value="S1/P1nuclease"/>
</dbReference>
<organism evidence="7 8">
    <name type="scientific">Saliniradius amylolyticus</name>
    <dbReference type="NCBI Taxonomy" id="2183582"/>
    <lineage>
        <taxon>Bacteria</taxon>
        <taxon>Pseudomonadati</taxon>
        <taxon>Pseudomonadota</taxon>
        <taxon>Gammaproteobacteria</taxon>
        <taxon>Alteromonadales</taxon>
        <taxon>Alteromonadaceae</taxon>
        <taxon>Saliniradius</taxon>
    </lineage>
</organism>
<evidence type="ECO:0000256" key="5">
    <source>
        <dbReference type="ARBA" id="ARBA00023157"/>
    </source>
</evidence>
<keyword evidence="3" id="KW-0255">Endonuclease</keyword>
<dbReference type="CDD" id="cd11010">
    <property type="entry name" value="S1-P1_nuclease"/>
    <property type="match status" value="1"/>
</dbReference>
<evidence type="ECO:0000256" key="1">
    <source>
        <dbReference type="ARBA" id="ARBA00022722"/>
    </source>
</evidence>
<proteinExistence type="predicted"/>
<dbReference type="GO" id="GO:0016788">
    <property type="term" value="F:hydrolase activity, acting on ester bonds"/>
    <property type="evidence" value="ECO:0007669"/>
    <property type="project" value="InterPro"/>
</dbReference>
<dbReference type="GO" id="GO:0046872">
    <property type="term" value="F:metal ion binding"/>
    <property type="evidence" value="ECO:0007669"/>
    <property type="project" value="UniProtKB-KW"/>
</dbReference>
<dbReference type="Pfam" id="PF02265">
    <property type="entry name" value="S1-P1_nuclease"/>
    <property type="match status" value="1"/>
</dbReference>
<evidence type="ECO:0000256" key="3">
    <source>
        <dbReference type="ARBA" id="ARBA00022759"/>
    </source>
</evidence>
<accession>A0A2S2E3H1</accession>
<dbReference type="SUPFAM" id="SSF48537">
    <property type="entry name" value="Phospholipase C/P1 nuclease"/>
    <property type="match status" value="1"/>
</dbReference>
<gene>
    <name evidence="7" type="ORF">HMF8227_01070</name>
</gene>
<keyword evidence="6" id="KW-0325">Glycoprotein</keyword>
<sequence>MTALYCCPCRCHKRTFVESDSGITMRKPAFAAAALIAAAINYSPDANAWGQTGHRITGAIAEQYLTSEAKAAIDRILGPEDLAEASTWPDEMRSHPSEFWQETASPYHYVTVPEGKHYHQVGAPEQGDAYTALEGFSKTLQDEEASLEERQLALRFIVHIIGDLHQPLHAGNGTDRGGNDVKLSFFWENSNLHRVWDSGLIDRQQLSYSEWTSWLNRRITAEEVADWQSAPPLQWIEESTDIRDVIYPDSDAISWDYKFKHLPKVKMRLKQAGVRMAAYLNQLFAQ</sequence>
<keyword evidence="2" id="KW-0479">Metal-binding</keyword>
<name>A0A2S2E3H1_9ALTE</name>
<dbReference type="Proteomes" id="UP000245728">
    <property type="component" value="Chromosome"/>
</dbReference>
<keyword evidence="4 7" id="KW-0378">Hydrolase</keyword>
<dbReference type="PANTHER" id="PTHR33146">
    <property type="entry name" value="ENDONUCLEASE 4"/>
    <property type="match status" value="1"/>
</dbReference>
<dbReference type="GO" id="GO:0004519">
    <property type="term" value="F:endonuclease activity"/>
    <property type="evidence" value="ECO:0007669"/>
    <property type="project" value="UniProtKB-KW"/>
</dbReference>
<dbReference type="GO" id="GO:0003676">
    <property type="term" value="F:nucleic acid binding"/>
    <property type="evidence" value="ECO:0007669"/>
    <property type="project" value="InterPro"/>
</dbReference>
<dbReference type="EMBL" id="CP029347">
    <property type="protein sequence ID" value="AWL11557.1"/>
    <property type="molecule type" value="Genomic_DNA"/>
</dbReference>
<evidence type="ECO:0000256" key="2">
    <source>
        <dbReference type="ARBA" id="ARBA00022723"/>
    </source>
</evidence>
<evidence type="ECO:0000313" key="8">
    <source>
        <dbReference type="Proteomes" id="UP000245728"/>
    </source>
</evidence>
<dbReference type="InterPro" id="IPR008947">
    <property type="entry name" value="PLipase_C/P1_nuclease_dom_sf"/>
</dbReference>
<dbReference type="KEGG" id="salh:HMF8227_01070"/>
<evidence type="ECO:0000256" key="4">
    <source>
        <dbReference type="ARBA" id="ARBA00022801"/>
    </source>
</evidence>
<keyword evidence="5" id="KW-1015">Disulfide bond</keyword>
<protein>
    <submittedName>
        <fullName evidence="7">Nuclease S(1)</fullName>
        <ecNumber evidence="7">3.1.30.1</ecNumber>
    </submittedName>
</protein>
<dbReference type="Gene3D" id="1.10.575.10">
    <property type="entry name" value="P1 Nuclease"/>
    <property type="match status" value="1"/>
</dbReference>
<keyword evidence="1" id="KW-0540">Nuclease</keyword>
<evidence type="ECO:0000313" key="7">
    <source>
        <dbReference type="EMBL" id="AWL11557.1"/>
    </source>
</evidence>
<keyword evidence="8" id="KW-1185">Reference proteome</keyword>
<dbReference type="EC" id="3.1.30.1" evidence="7"/>
<dbReference type="PANTHER" id="PTHR33146:SF26">
    <property type="entry name" value="ENDONUCLEASE 4"/>
    <property type="match status" value="1"/>
</dbReference>
<dbReference type="AlphaFoldDB" id="A0A2S2E3H1"/>
<evidence type="ECO:0000256" key="6">
    <source>
        <dbReference type="ARBA" id="ARBA00023180"/>
    </source>
</evidence>
<dbReference type="GO" id="GO:0006308">
    <property type="term" value="P:DNA catabolic process"/>
    <property type="evidence" value="ECO:0007669"/>
    <property type="project" value="InterPro"/>
</dbReference>